<dbReference type="PANTHER" id="PTHR20856">
    <property type="entry name" value="DNA-DIRECTED RNA POLYMERASE I SUBUNIT 2"/>
    <property type="match status" value="1"/>
</dbReference>
<evidence type="ECO:0000259" key="11">
    <source>
        <dbReference type="Pfam" id="PF04561"/>
    </source>
</evidence>
<feature type="domain" description="DNA-directed RNA polymerase beta subunit external 1" evidence="14">
    <location>
        <begin position="467"/>
        <end position="533"/>
    </location>
</feature>
<dbReference type="InterPro" id="IPR014724">
    <property type="entry name" value="RNA_pol_RPB2_OB-fold"/>
</dbReference>
<evidence type="ECO:0000256" key="1">
    <source>
        <dbReference type="ARBA" id="ARBA00022478"/>
    </source>
</evidence>
<dbReference type="Gene3D" id="3.90.1110.10">
    <property type="entry name" value="RNA polymerase Rpb2, domain 2"/>
    <property type="match status" value="1"/>
</dbReference>
<evidence type="ECO:0000256" key="7">
    <source>
        <dbReference type="RuleBase" id="RU000434"/>
    </source>
</evidence>
<name>A0A516NUU1_9NOCA</name>
<dbReference type="GO" id="GO:0003677">
    <property type="term" value="F:DNA binding"/>
    <property type="evidence" value="ECO:0007669"/>
    <property type="project" value="UniProtKB-UniRule"/>
</dbReference>
<dbReference type="InterPro" id="IPR037033">
    <property type="entry name" value="DNA-dir_RNAP_su2_hyb_sf"/>
</dbReference>
<evidence type="ECO:0000259" key="12">
    <source>
        <dbReference type="Pfam" id="PF04563"/>
    </source>
</evidence>
<dbReference type="GO" id="GO:0006351">
    <property type="term" value="P:DNA-templated transcription"/>
    <property type="evidence" value="ECO:0007669"/>
    <property type="project" value="UniProtKB-UniRule"/>
</dbReference>
<dbReference type="InterPro" id="IPR007121">
    <property type="entry name" value="RNA_pol_bsu_CS"/>
</dbReference>
<dbReference type="Gene3D" id="3.90.1100.10">
    <property type="match status" value="1"/>
</dbReference>
<dbReference type="EC" id="2.7.7.6" evidence="6 8"/>
<dbReference type="HAMAP" id="MF_01321">
    <property type="entry name" value="RNApol_bact_RpoB"/>
    <property type="match status" value="1"/>
</dbReference>
<dbReference type="PROSITE" id="PS01166">
    <property type="entry name" value="RNA_POL_BETA"/>
    <property type="match status" value="1"/>
</dbReference>
<dbReference type="Pfam" id="PF04561">
    <property type="entry name" value="RNA_pol_Rpb2_2"/>
    <property type="match status" value="1"/>
</dbReference>
<evidence type="ECO:0000256" key="5">
    <source>
        <dbReference type="ARBA" id="ARBA00048552"/>
    </source>
</evidence>
<dbReference type="Pfam" id="PF04565">
    <property type="entry name" value="RNA_pol_Rpb2_3"/>
    <property type="match status" value="1"/>
</dbReference>
<evidence type="ECO:0000259" key="14">
    <source>
        <dbReference type="Pfam" id="PF10385"/>
    </source>
</evidence>
<dbReference type="InterPro" id="IPR019462">
    <property type="entry name" value="DNA-dir_RNA_pol_bsu_external_1"/>
</dbReference>
<dbReference type="Pfam" id="PF04563">
    <property type="entry name" value="RNA_pol_Rpb2_1"/>
    <property type="match status" value="1"/>
</dbReference>
<evidence type="ECO:0000256" key="2">
    <source>
        <dbReference type="ARBA" id="ARBA00022679"/>
    </source>
</evidence>
<dbReference type="NCBIfam" id="TIGR02013">
    <property type="entry name" value="rpoB"/>
    <property type="match status" value="1"/>
</dbReference>
<keyword evidence="1 6" id="KW-0240">DNA-directed RNA polymerase</keyword>
<evidence type="ECO:0000256" key="8">
    <source>
        <dbReference type="RuleBase" id="RU363031"/>
    </source>
</evidence>
<evidence type="ECO:0000256" key="3">
    <source>
        <dbReference type="ARBA" id="ARBA00022695"/>
    </source>
</evidence>
<evidence type="ECO:0000259" key="9">
    <source>
        <dbReference type="Pfam" id="PF00562"/>
    </source>
</evidence>
<dbReference type="KEGG" id="nod:FOH10_32125"/>
<dbReference type="Pfam" id="PF04560">
    <property type="entry name" value="RNA_pol_Rpb2_7"/>
    <property type="match status" value="1"/>
</dbReference>
<feature type="domain" description="DNA-directed RNA polymerase subunit 2 hybrid-binding" evidence="9">
    <location>
        <begin position="595"/>
        <end position="1014"/>
    </location>
</feature>
<evidence type="ECO:0000259" key="10">
    <source>
        <dbReference type="Pfam" id="PF04560"/>
    </source>
</evidence>
<evidence type="ECO:0000313" key="15">
    <source>
        <dbReference type="EMBL" id="QDP82686.1"/>
    </source>
</evidence>
<dbReference type="InterPro" id="IPR007641">
    <property type="entry name" value="RNA_pol_Rpb2_7"/>
</dbReference>
<evidence type="ECO:0000259" key="13">
    <source>
        <dbReference type="Pfam" id="PF04565"/>
    </source>
</evidence>
<dbReference type="InterPro" id="IPR007120">
    <property type="entry name" value="DNA-dir_RNAP_su2_dom"/>
</dbReference>
<evidence type="ECO:0000256" key="6">
    <source>
        <dbReference type="HAMAP-Rule" id="MF_01321"/>
    </source>
</evidence>
<dbReference type="NCBIfam" id="NF001616">
    <property type="entry name" value="PRK00405.1"/>
    <property type="match status" value="1"/>
</dbReference>
<dbReference type="Gene3D" id="2.30.150.10">
    <property type="entry name" value="DNA-directed RNA polymerase, beta subunit, external 1 domain"/>
    <property type="match status" value="1"/>
</dbReference>
<comment type="catalytic activity">
    <reaction evidence="5 6 8">
        <text>RNA(n) + a ribonucleoside 5'-triphosphate = RNA(n+1) + diphosphate</text>
        <dbReference type="Rhea" id="RHEA:21248"/>
        <dbReference type="Rhea" id="RHEA-COMP:14527"/>
        <dbReference type="Rhea" id="RHEA-COMP:17342"/>
        <dbReference type="ChEBI" id="CHEBI:33019"/>
        <dbReference type="ChEBI" id="CHEBI:61557"/>
        <dbReference type="ChEBI" id="CHEBI:140395"/>
        <dbReference type="EC" id="2.7.7.6"/>
    </reaction>
</comment>
<dbReference type="InterPro" id="IPR007642">
    <property type="entry name" value="RNA_pol_Rpb2_2"/>
</dbReference>
<accession>A0A516NUU1</accession>
<dbReference type="AlphaFoldDB" id="A0A516NUU1"/>
<dbReference type="CDD" id="cd00653">
    <property type="entry name" value="RNA_pol_B_RPB2"/>
    <property type="match status" value="1"/>
</dbReference>
<keyword evidence="4 6" id="KW-0804">Transcription</keyword>
<feature type="domain" description="RNA polymerase Rpb2" evidence="13">
    <location>
        <begin position="389"/>
        <end position="457"/>
    </location>
</feature>
<dbReference type="Gene3D" id="2.40.270.10">
    <property type="entry name" value="DNA-directed RNA polymerase, subunit 2, domain 6"/>
    <property type="match status" value="1"/>
</dbReference>
<dbReference type="Pfam" id="PF10385">
    <property type="entry name" value="RNA_pol_Rpb2_45"/>
    <property type="match status" value="1"/>
</dbReference>
<proteinExistence type="inferred from homology"/>
<dbReference type="FunFam" id="2.40.50.150:FF:000001">
    <property type="entry name" value="DNA-directed RNA polymerase subunit beta"/>
    <property type="match status" value="1"/>
</dbReference>
<dbReference type="Pfam" id="PF00562">
    <property type="entry name" value="RNA_pol_Rpb2_6"/>
    <property type="match status" value="1"/>
</dbReference>
<organism evidence="15 16">
    <name type="scientific">Nocardia otitidiscaviarum</name>
    <dbReference type="NCBI Taxonomy" id="1823"/>
    <lineage>
        <taxon>Bacteria</taxon>
        <taxon>Bacillati</taxon>
        <taxon>Actinomycetota</taxon>
        <taxon>Actinomycetes</taxon>
        <taxon>Mycobacteriales</taxon>
        <taxon>Nocardiaceae</taxon>
        <taxon>Nocardia</taxon>
    </lineage>
</organism>
<dbReference type="InterPro" id="IPR015712">
    <property type="entry name" value="DNA-dir_RNA_pol_su2"/>
</dbReference>
<comment type="similarity">
    <text evidence="6 7">Belongs to the RNA polymerase beta chain family.</text>
</comment>
<protein>
    <recommendedName>
        <fullName evidence="6 8">DNA-directed RNA polymerase subunit beta</fullName>
        <shortName evidence="6">RNAP subunit beta</shortName>
        <ecNumber evidence="6 8">2.7.7.6</ecNumber>
    </recommendedName>
    <alternativeName>
        <fullName evidence="6">RNA polymerase subunit beta</fullName>
    </alternativeName>
    <alternativeName>
        <fullName evidence="6">Transcriptase subunit beta</fullName>
    </alternativeName>
</protein>
<dbReference type="InterPro" id="IPR037034">
    <property type="entry name" value="RNA_pol_Rpb2_2_sf"/>
</dbReference>
<dbReference type="GO" id="GO:0032549">
    <property type="term" value="F:ribonucleoside binding"/>
    <property type="evidence" value="ECO:0007669"/>
    <property type="project" value="InterPro"/>
</dbReference>
<feature type="domain" description="RNA polymerase Rpb2" evidence="10">
    <location>
        <begin position="1016"/>
        <end position="1090"/>
    </location>
</feature>
<dbReference type="InterPro" id="IPR042107">
    <property type="entry name" value="DNA-dir_RNA_pol_bsu_ext_1_sf"/>
</dbReference>
<dbReference type="Proteomes" id="UP000317039">
    <property type="component" value="Chromosome"/>
</dbReference>
<feature type="domain" description="RNA polymerase beta subunit protrusion" evidence="12">
    <location>
        <begin position="19"/>
        <end position="374"/>
    </location>
</feature>
<dbReference type="EMBL" id="CP041695">
    <property type="protein sequence ID" value="QDP82686.1"/>
    <property type="molecule type" value="Genomic_DNA"/>
</dbReference>
<dbReference type="InterPro" id="IPR010243">
    <property type="entry name" value="RNA_pol_bsu_bac"/>
</dbReference>
<dbReference type="InterPro" id="IPR007644">
    <property type="entry name" value="RNA_pol_bsu_protrusion"/>
</dbReference>
<comment type="subunit">
    <text evidence="6 8">The RNAP catalytic core consists of 2 alpha, 1 beta, 1 beta' and 1 omega subunit. When a sigma factor is associated with the core the holoenzyme is formed, which can initiate transcription.</text>
</comment>
<dbReference type="Gene3D" id="3.90.1800.10">
    <property type="entry name" value="RNA polymerase alpha subunit dimerisation domain"/>
    <property type="match status" value="1"/>
</dbReference>
<evidence type="ECO:0000256" key="4">
    <source>
        <dbReference type="ARBA" id="ARBA00023163"/>
    </source>
</evidence>
<dbReference type="GO" id="GO:0003899">
    <property type="term" value="F:DNA-directed RNA polymerase activity"/>
    <property type="evidence" value="ECO:0007669"/>
    <property type="project" value="UniProtKB-UniRule"/>
</dbReference>
<keyword evidence="3 6" id="KW-0548">Nucleotidyltransferase</keyword>
<comment type="function">
    <text evidence="6 8">DNA-dependent RNA polymerase catalyzes the transcription of DNA into RNA using the four ribonucleoside triphosphates as substrates.</text>
</comment>
<dbReference type="GO" id="GO:0000428">
    <property type="term" value="C:DNA-directed RNA polymerase complex"/>
    <property type="evidence" value="ECO:0007669"/>
    <property type="project" value="UniProtKB-KW"/>
</dbReference>
<sequence length="1131" mass="124945">MSSRVSFAEIREPLAVPDLLGIQTDSFEWLVTSGLAEVLEEISPIEDFAATMSLTLSEPRFEEIKTSVEECKDKDMTYAAPLFVTAEFMNNSTGEIKSQTVFMGDFPLMTDQGTFVINGTERVVISQLVRSPGVYFDETIDKASEKTLHSVRVIPSRGAWLEFDVDKRDTVGVRIDRKRRQPVTVLLKALGWTGERIEERFGFSEIMMTSLAKDGTPGTDEALLDIHRKLRPGEPPTKESAQNLLENLFFREKRYDLARVGRYKVDKKLGIGTGADAAERPGVLTEADIAAIIEYLLRLHRGEQVMTGPGGVEVPVEVDDIDHFGNRRLRTVGELIQNQFRVGLSRMERVVRERMTTQDVEAITPQSLINIRPVVAGLREFFGTSQMSQFLDHRNPLASLTHKRRLSALGPGGLSRDRASLEVRDVHYSHYGRMCPIETPEGPNIGLMGYLSVYARINPFGFVETPYRKVVDGIVTDEVDYLTADQEDLHVVAQANERLDASGRFLAGRVAVRRKNSEVELVDTAEVDYMDVSPRQMVSVATAMIPFLEHDDANRALMGANMQKQAVPLLRSEAPLVGTGMEARAAVDSGDVILAEKTGVVEEVSADFITVMHDDGTRRSYRLRKFERSNQGTCANQRPIVDEGQRVEAGHVLADGPCTENGEMALGKNLLVAIMPWEGHNYEDAIILSQRLVEEDVLTSIHIEEHEIDARDTKLGAEEITRDIPNVSDEVLADLDERGIVRIGAEVRDGDILVGKVTPKGETELTPEERLLRAIFGEKAREVRDTSLKVPHGESGKVIGVRVFSRDDDDDLPPGVNELVRVYVAQKRKIQDGDKLAGRHGNKGVIGKILPVEDMPFLPDGTPVDIILNTHGVPRRMNIGQIFETHLGWVGKAGWNIQAVDGTRPDWAHRLPEELLSADPGTKLATPVFDGVREDELAGLLASTRPNRDGDAVVGPDGKATLFDGRSGEPFPYPVAVGYMYILKLHHLVDDKIHARSTGPYSMITQQPLGGKAQFGGQRFGEMECWAMQAYGAAYTLQELLTIKSDDVVGRVKVYEAIVKGDNVPEPGVPESFKVLLKELQSLCLNVEVLSSDGAAIEMHSKDDDDIDRTAANLGITLSRNESASISDLPG</sequence>
<dbReference type="Gene3D" id="2.40.50.100">
    <property type="match status" value="1"/>
</dbReference>
<evidence type="ECO:0000313" key="16">
    <source>
        <dbReference type="Proteomes" id="UP000317039"/>
    </source>
</evidence>
<dbReference type="SUPFAM" id="SSF64484">
    <property type="entry name" value="beta and beta-prime subunits of DNA dependent RNA-polymerase"/>
    <property type="match status" value="1"/>
</dbReference>
<reference evidence="15 16" key="1">
    <citation type="submission" date="2019-07" db="EMBL/GenBank/DDBJ databases">
        <title>Complete Genome Sequence and Methylome Analysis of Nocardia otitidis-caviarum NEB252.</title>
        <authorList>
            <person name="Fomenkov A."/>
            <person name="Anton B.P."/>
            <person name="Vincze T."/>
            <person name="Roberts R.J."/>
        </authorList>
    </citation>
    <scope>NUCLEOTIDE SEQUENCE [LARGE SCALE GENOMIC DNA]</scope>
    <source>
        <strain evidence="15 16">NEB252</strain>
    </source>
</reference>
<gene>
    <name evidence="6" type="primary">rpoB</name>
    <name evidence="15" type="ORF">FOH10_32125</name>
</gene>
<feature type="domain" description="RNA polymerase Rpb2" evidence="11">
    <location>
        <begin position="130"/>
        <end position="330"/>
    </location>
</feature>
<keyword evidence="2 6" id="KW-0808">Transferase</keyword>
<dbReference type="InterPro" id="IPR007645">
    <property type="entry name" value="RNA_pol_Rpb2_3"/>
</dbReference>
<dbReference type="Gene3D" id="2.40.50.150">
    <property type="match status" value="1"/>
</dbReference>